<keyword evidence="5" id="KW-0804">Transcription</keyword>
<dbReference type="RefSeq" id="WP_189572556.1">
    <property type="nucleotide sequence ID" value="NZ_BMXI01000016.1"/>
</dbReference>
<keyword evidence="1" id="KW-0547">Nucleotide-binding</keyword>
<dbReference type="PROSITE" id="PS50045">
    <property type="entry name" value="SIGMA54_INTERACT_4"/>
    <property type="match status" value="1"/>
</dbReference>
<dbReference type="GO" id="GO:0006355">
    <property type="term" value="P:regulation of DNA-templated transcription"/>
    <property type="evidence" value="ECO:0007669"/>
    <property type="project" value="InterPro"/>
</dbReference>
<dbReference type="GO" id="GO:0000160">
    <property type="term" value="P:phosphorelay signal transduction system"/>
    <property type="evidence" value="ECO:0007669"/>
    <property type="project" value="InterPro"/>
</dbReference>
<dbReference type="EMBL" id="BMXI01000016">
    <property type="protein sequence ID" value="GHC63240.1"/>
    <property type="molecule type" value="Genomic_DNA"/>
</dbReference>
<dbReference type="Pfam" id="PF00158">
    <property type="entry name" value="Sigma54_activat"/>
    <property type="match status" value="1"/>
</dbReference>
<comment type="caution">
    <text evidence="10">The sequence shown here is derived from an EMBL/GenBank/DDBJ whole genome shotgun (WGS) entry which is preliminary data.</text>
</comment>
<dbReference type="InterPro" id="IPR011006">
    <property type="entry name" value="CheY-like_superfamily"/>
</dbReference>
<keyword evidence="7" id="KW-0175">Coiled coil</keyword>
<dbReference type="Pfam" id="PF02954">
    <property type="entry name" value="HTH_8"/>
    <property type="match status" value="1"/>
</dbReference>
<feature type="domain" description="Sigma-54 factor interaction" evidence="8">
    <location>
        <begin position="150"/>
        <end position="379"/>
    </location>
</feature>
<gene>
    <name evidence="10" type="ORF">GCM10007100_33460</name>
</gene>
<dbReference type="InterPro" id="IPR025943">
    <property type="entry name" value="Sigma_54_int_dom_ATP-bd_2"/>
</dbReference>
<dbReference type="PROSITE" id="PS50110">
    <property type="entry name" value="RESPONSE_REGULATORY"/>
    <property type="match status" value="1"/>
</dbReference>
<evidence type="ECO:0000313" key="10">
    <source>
        <dbReference type="EMBL" id="GHC63240.1"/>
    </source>
</evidence>
<sequence>MSPILLIVDDEKPTRDGLRMALDETFDVYVAADLTQAREVLKSENVDLLLTDLRLGAESGMDLIEEALALPKPPVAVMMTAYGSVDTAVEAMRRGAFHFVTKPLNLDEVENLLQKAARTRKLEKQNIELKTENVRLRKKSSQAPSGLDRILGKSDAIRRVTEMVEQVAATRATVLIEGESGTGKELVAHALHDLSGRPAEKFVIVNCAALSPQLLESELFGHEKGAFTGASQRRIGRFEQAHGGTLVLDEIGEIDPATQVKLLRVLSERSVERVGSNTPIEVDVRLVAATNKSLRQLVADGEFREDLFFRLNVLKIDMPPLRSRPEDIVLLANAFLTEFAEENSRPIKPLADDALAVVRNYPWPGNVRELRTAMEHGVILSNTDQIEARHLPGFVLGQENGFPIPSDEQIGVEKNLAPHAELNLHALESDAIQRALRQTDGNKTKAASLLGISRRTLQRKLSESPSHDSKTL</sequence>
<dbReference type="SUPFAM" id="SSF52172">
    <property type="entry name" value="CheY-like"/>
    <property type="match status" value="1"/>
</dbReference>
<dbReference type="Gene3D" id="1.10.10.60">
    <property type="entry name" value="Homeodomain-like"/>
    <property type="match status" value="1"/>
</dbReference>
<dbReference type="InterPro" id="IPR001789">
    <property type="entry name" value="Sig_transdc_resp-reg_receiver"/>
</dbReference>
<dbReference type="AlphaFoldDB" id="A0A918WNH3"/>
<dbReference type="PROSITE" id="PS00688">
    <property type="entry name" value="SIGMA54_INTERACT_3"/>
    <property type="match status" value="1"/>
</dbReference>
<dbReference type="SUPFAM" id="SSF52540">
    <property type="entry name" value="P-loop containing nucleoside triphosphate hydrolases"/>
    <property type="match status" value="1"/>
</dbReference>
<dbReference type="PRINTS" id="PR01590">
    <property type="entry name" value="HTHFIS"/>
</dbReference>
<dbReference type="Pfam" id="PF25601">
    <property type="entry name" value="AAA_lid_14"/>
    <property type="match status" value="1"/>
</dbReference>
<dbReference type="SUPFAM" id="SSF46689">
    <property type="entry name" value="Homeodomain-like"/>
    <property type="match status" value="1"/>
</dbReference>
<dbReference type="GO" id="GO:0005524">
    <property type="term" value="F:ATP binding"/>
    <property type="evidence" value="ECO:0007669"/>
    <property type="project" value="UniProtKB-KW"/>
</dbReference>
<dbReference type="Gene3D" id="3.40.50.300">
    <property type="entry name" value="P-loop containing nucleotide triphosphate hydrolases"/>
    <property type="match status" value="1"/>
</dbReference>
<dbReference type="InterPro" id="IPR002078">
    <property type="entry name" value="Sigma_54_int"/>
</dbReference>
<keyword evidence="6" id="KW-0597">Phosphoprotein</keyword>
<dbReference type="CDD" id="cd00009">
    <property type="entry name" value="AAA"/>
    <property type="match status" value="1"/>
</dbReference>
<reference evidence="10" key="2">
    <citation type="submission" date="2020-09" db="EMBL/GenBank/DDBJ databases">
        <authorList>
            <person name="Sun Q."/>
            <person name="Kim S."/>
        </authorList>
    </citation>
    <scope>NUCLEOTIDE SEQUENCE</scope>
    <source>
        <strain evidence="10">KCTC 12988</strain>
    </source>
</reference>
<evidence type="ECO:0000313" key="11">
    <source>
        <dbReference type="Proteomes" id="UP000644507"/>
    </source>
</evidence>
<keyword evidence="3" id="KW-0805">Transcription regulation</keyword>
<dbReference type="InterPro" id="IPR009057">
    <property type="entry name" value="Homeodomain-like_sf"/>
</dbReference>
<evidence type="ECO:0000256" key="2">
    <source>
        <dbReference type="ARBA" id="ARBA00022840"/>
    </source>
</evidence>
<dbReference type="Gene3D" id="1.10.8.60">
    <property type="match status" value="1"/>
</dbReference>
<dbReference type="PROSITE" id="PS00676">
    <property type="entry name" value="SIGMA54_INTERACT_2"/>
    <property type="match status" value="1"/>
</dbReference>
<dbReference type="InterPro" id="IPR027417">
    <property type="entry name" value="P-loop_NTPase"/>
</dbReference>
<dbReference type="SMART" id="SM00382">
    <property type="entry name" value="AAA"/>
    <property type="match status" value="1"/>
</dbReference>
<keyword evidence="4" id="KW-0238">DNA-binding</keyword>
<evidence type="ECO:0000256" key="3">
    <source>
        <dbReference type="ARBA" id="ARBA00023015"/>
    </source>
</evidence>
<evidence type="ECO:0000256" key="1">
    <source>
        <dbReference type="ARBA" id="ARBA00022741"/>
    </source>
</evidence>
<name>A0A918WNH3_9BACT</name>
<dbReference type="InterPro" id="IPR002197">
    <property type="entry name" value="HTH_Fis"/>
</dbReference>
<evidence type="ECO:0000256" key="4">
    <source>
        <dbReference type="ARBA" id="ARBA00023125"/>
    </source>
</evidence>
<accession>A0A918WNH3</accession>
<dbReference type="InterPro" id="IPR003593">
    <property type="entry name" value="AAA+_ATPase"/>
</dbReference>
<evidence type="ECO:0000256" key="6">
    <source>
        <dbReference type="PROSITE-ProRule" id="PRU00169"/>
    </source>
</evidence>
<dbReference type="Pfam" id="PF00072">
    <property type="entry name" value="Response_reg"/>
    <property type="match status" value="1"/>
</dbReference>
<dbReference type="Proteomes" id="UP000644507">
    <property type="component" value="Unassembled WGS sequence"/>
</dbReference>
<evidence type="ECO:0000256" key="5">
    <source>
        <dbReference type="ARBA" id="ARBA00023163"/>
    </source>
</evidence>
<evidence type="ECO:0000259" key="8">
    <source>
        <dbReference type="PROSITE" id="PS50045"/>
    </source>
</evidence>
<keyword evidence="11" id="KW-1185">Reference proteome</keyword>
<dbReference type="PANTHER" id="PTHR32071">
    <property type="entry name" value="TRANSCRIPTIONAL REGULATORY PROTEIN"/>
    <property type="match status" value="1"/>
</dbReference>
<evidence type="ECO:0000259" key="9">
    <source>
        <dbReference type="PROSITE" id="PS50110"/>
    </source>
</evidence>
<reference evidence="10" key="1">
    <citation type="journal article" date="2014" name="Int. J. Syst. Evol. Microbiol.">
        <title>Complete genome sequence of Corynebacterium casei LMG S-19264T (=DSM 44701T), isolated from a smear-ripened cheese.</title>
        <authorList>
            <consortium name="US DOE Joint Genome Institute (JGI-PGF)"/>
            <person name="Walter F."/>
            <person name="Albersmeier A."/>
            <person name="Kalinowski J."/>
            <person name="Ruckert C."/>
        </authorList>
    </citation>
    <scope>NUCLEOTIDE SEQUENCE</scope>
    <source>
        <strain evidence="10">KCTC 12988</strain>
    </source>
</reference>
<evidence type="ECO:0000256" key="7">
    <source>
        <dbReference type="SAM" id="Coils"/>
    </source>
</evidence>
<feature type="modified residue" description="4-aspartylphosphate" evidence="6">
    <location>
        <position position="52"/>
    </location>
</feature>
<organism evidence="10 11">
    <name type="scientific">Roseibacillus persicicus</name>
    <dbReference type="NCBI Taxonomy" id="454148"/>
    <lineage>
        <taxon>Bacteria</taxon>
        <taxon>Pseudomonadati</taxon>
        <taxon>Verrucomicrobiota</taxon>
        <taxon>Verrucomicrobiia</taxon>
        <taxon>Verrucomicrobiales</taxon>
        <taxon>Verrucomicrobiaceae</taxon>
        <taxon>Roseibacillus</taxon>
    </lineage>
</organism>
<feature type="coiled-coil region" evidence="7">
    <location>
        <begin position="106"/>
        <end position="139"/>
    </location>
</feature>
<dbReference type="InterPro" id="IPR025662">
    <property type="entry name" value="Sigma_54_int_dom_ATP-bd_1"/>
</dbReference>
<feature type="domain" description="Response regulatory" evidence="9">
    <location>
        <begin position="4"/>
        <end position="117"/>
    </location>
</feature>
<dbReference type="GO" id="GO:0043565">
    <property type="term" value="F:sequence-specific DNA binding"/>
    <property type="evidence" value="ECO:0007669"/>
    <property type="project" value="InterPro"/>
</dbReference>
<dbReference type="InterPro" id="IPR058031">
    <property type="entry name" value="AAA_lid_NorR"/>
</dbReference>
<dbReference type="PANTHER" id="PTHR32071:SF117">
    <property type="entry name" value="PTS-DEPENDENT DIHYDROXYACETONE KINASE OPERON REGULATORY PROTEIN-RELATED"/>
    <property type="match status" value="1"/>
</dbReference>
<dbReference type="SMART" id="SM00448">
    <property type="entry name" value="REC"/>
    <property type="match status" value="1"/>
</dbReference>
<dbReference type="InterPro" id="IPR025944">
    <property type="entry name" value="Sigma_54_int_dom_CS"/>
</dbReference>
<dbReference type="Gene3D" id="3.40.50.2300">
    <property type="match status" value="1"/>
</dbReference>
<keyword evidence="2" id="KW-0067">ATP-binding</keyword>
<dbReference type="FunFam" id="3.40.50.300:FF:000006">
    <property type="entry name" value="DNA-binding transcriptional regulator NtrC"/>
    <property type="match status" value="1"/>
</dbReference>
<proteinExistence type="predicted"/>
<dbReference type="PROSITE" id="PS00675">
    <property type="entry name" value="SIGMA54_INTERACT_1"/>
    <property type="match status" value="1"/>
</dbReference>
<protein>
    <submittedName>
        <fullName evidence="10">Acetoacetate metabolism regulatory protein AtoC</fullName>
    </submittedName>
</protein>